<dbReference type="SFLD" id="SFLDS00029">
    <property type="entry name" value="Radical_SAM"/>
    <property type="match status" value="1"/>
</dbReference>
<dbReference type="PANTHER" id="PTHR30544">
    <property type="entry name" value="23S RRNA METHYLTRANSFERASE"/>
    <property type="match status" value="1"/>
</dbReference>
<feature type="domain" description="Radical SAM core" evidence="7">
    <location>
        <begin position="38"/>
        <end position="286"/>
    </location>
</feature>
<dbReference type="GO" id="GO:0051539">
    <property type="term" value="F:4 iron, 4 sulfur cluster binding"/>
    <property type="evidence" value="ECO:0007669"/>
    <property type="project" value="UniProtKB-KW"/>
</dbReference>
<gene>
    <name evidence="8" type="ORF">PHABIO_444</name>
</gene>
<evidence type="ECO:0000256" key="4">
    <source>
        <dbReference type="ARBA" id="ARBA00022723"/>
    </source>
</evidence>
<evidence type="ECO:0000256" key="3">
    <source>
        <dbReference type="ARBA" id="ARBA00022691"/>
    </source>
</evidence>
<dbReference type="GO" id="GO:0030488">
    <property type="term" value="P:tRNA methylation"/>
    <property type="evidence" value="ECO:0007669"/>
    <property type="project" value="TreeGrafter"/>
</dbReference>
<dbReference type="SUPFAM" id="SSF102114">
    <property type="entry name" value="Radical SAM enzymes"/>
    <property type="match status" value="1"/>
</dbReference>
<keyword evidence="4" id="KW-0479">Metal-binding</keyword>
<proteinExistence type="predicted"/>
<protein>
    <submittedName>
        <fullName evidence="8">Fe-S cluster redox domain-containing protein</fullName>
    </submittedName>
</protein>
<dbReference type="GO" id="GO:0070475">
    <property type="term" value="P:rRNA base methylation"/>
    <property type="evidence" value="ECO:0007669"/>
    <property type="project" value="TreeGrafter"/>
</dbReference>
<dbReference type="InterPro" id="IPR058240">
    <property type="entry name" value="rSAM_sf"/>
</dbReference>
<dbReference type="PANTHER" id="PTHR30544:SF5">
    <property type="entry name" value="RADICAL SAM CORE DOMAIN-CONTAINING PROTEIN"/>
    <property type="match status" value="1"/>
</dbReference>
<dbReference type="Proteomes" id="UP000225448">
    <property type="component" value="Segment"/>
</dbReference>
<dbReference type="Gene3D" id="3.20.20.70">
    <property type="entry name" value="Aldolase class I"/>
    <property type="match status" value="1"/>
</dbReference>
<evidence type="ECO:0000256" key="5">
    <source>
        <dbReference type="ARBA" id="ARBA00023004"/>
    </source>
</evidence>
<evidence type="ECO:0000313" key="8">
    <source>
        <dbReference type="EMBL" id="ARV77075.1"/>
    </source>
</evidence>
<organism evidence="8 9">
    <name type="scientific">Pseudomonas phage Phabio</name>
    <dbReference type="NCBI Taxonomy" id="2006668"/>
    <lineage>
        <taxon>Viruses</taxon>
        <taxon>Duplodnaviria</taxon>
        <taxon>Heunggongvirae</taxon>
        <taxon>Uroviricota</taxon>
        <taxon>Caudoviricetes</taxon>
        <taxon>Chimalliviridae</taxon>
        <taxon>Phabiovirus</taxon>
        <taxon>Phabiovirus phabio</taxon>
    </lineage>
</organism>
<keyword evidence="5" id="KW-0408">Iron</keyword>
<evidence type="ECO:0000256" key="6">
    <source>
        <dbReference type="ARBA" id="ARBA00023014"/>
    </source>
</evidence>
<dbReference type="EMBL" id="MF042360">
    <property type="protein sequence ID" value="ARV77075.1"/>
    <property type="molecule type" value="Genomic_DNA"/>
</dbReference>
<evidence type="ECO:0000259" key="7">
    <source>
        <dbReference type="PROSITE" id="PS51918"/>
    </source>
</evidence>
<dbReference type="GO" id="GO:0046872">
    <property type="term" value="F:metal ion binding"/>
    <property type="evidence" value="ECO:0007669"/>
    <property type="project" value="UniProtKB-KW"/>
</dbReference>
<keyword evidence="9" id="KW-1185">Reference proteome</keyword>
<comment type="cofactor">
    <cofactor evidence="1">
        <name>[4Fe-4S] cluster</name>
        <dbReference type="ChEBI" id="CHEBI:49883"/>
    </cofactor>
</comment>
<keyword evidence="3" id="KW-0949">S-adenosyl-L-methionine</keyword>
<name>A0A1Y0SX43_9CAUD</name>
<dbReference type="GO" id="GO:0003824">
    <property type="term" value="F:catalytic activity"/>
    <property type="evidence" value="ECO:0007669"/>
    <property type="project" value="InterPro"/>
</dbReference>
<keyword evidence="2" id="KW-0004">4Fe-4S</keyword>
<keyword evidence="6" id="KW-0411">Iron-sulfur</keyword>
<evidence type="ECO:0000313" key="9">
    <source>
        <dbReference type="Proteomes" id="UP000225448"/>
    </source>
</evidence>
<dbReference type="InterPro" id="IPR040072">
    <property type="entry name" value="Methyltransferase_A"/>
</dbReference>
<accession>A0A1Y0SX43</accession>
<dbReference type="InterPro" id="IPR013785">
    <property type="entry name" value="Aldolase_TIM"/>
</dbReference>
<reference evidence="8 9" key="1">
    <citation type="submission" date="2017-05" db="EMBL/GenBank/DDBJ databases">
        <authorList>
            <person name="Song R."/>
            <person name="Chenine A.L."/>
            <person name="Ruprecht R.M."/>
        </authorList>
    </citation>
    <scope>NUCLEOTIDE SEQUENCE [LARGE SCALE GENOMIC DNA]</scope>
</reference>
<dbReference type="PROSITE" id="PS51918">
    <property type="entry name" value="RADICAL_SAM"/>
    <property type="match status" value="1"/>
</dbReference>
<evidence type="ECO:0000256" key="2">
    <source>
        <dbReference type="ARBA" id="ARBA00022485"/>
    </source>
</evidence>
<sequence>MGELIFKQHQSKLDQSVNFEHRFEDHPGMLEARYVRRVDEYFIVYLSSQTGCKQACRMCWLTATGQTKLRDTTIEEYLQQAREVLEYYWKQVQEGKPQADLVHFNFMARGEPLANKIFLDNADEILERLGDMAMEYRLNVKFLISTIFPEEMGHRALQDIFRVIRPEIYYSIYSVDPNFRRRWLPKAIHPDSALFNLSMWQLATGKTPKIHYAFIKGENDNIQHVGAIIDAVKDAKLNVNWNIVRYNPPNDKSEEPTEFVVNNLYEYIRHRLPESKVKLIPRVGTDVMASCGTFLK</sequence>
<evidence type="ECO:0000256" key="1">
    <source>
        <dbReference type="ARBA" id="ARBA00001966"/>
    </source>
</evidence>
<dbReference type="InterPro" id="IPR007197">
    <property type="entry name" value="rSAM"/>
</dbReference>